<gene>
    <name evidence="2" type="primary">RvY_07079-1</name>
    <name evidence="2" type="synonym">RvY_07079.1</name>
    <name evidence="2" type="ORF">RvY_07079</name>
</gene>
<comment type="caution">
    <text evidence="2">The sequence shown here is derived from an EMBL/GenBank/DDBJ whole genome shotgun (WGS) entry which is preliminary data.</text>
</comment>
<dbReference type="GO" id="GO:0003676">
    <property type="term" value="F:nucleic acid binding"/>
    <property type="evidence" value="ECO:0007669"/>
    <property type="project" value="InterPro"/>
</dbReference>
<accession>A0A1D1V720</accession>
<dbReference type="InterPro" id="IPR004875">
    <property type="entry name" value="DDE_SF_endonuclease_dom"/>
</dbReference>
<organism evidence="2 3">
    <name type="scientific">Ramazzottius varieornatus</name>
    <name type="common">Water bear</name>
    <name type="synonym">Tardigrade</name>
    <dbReference type="NCBI Taxonomy" id="947166"/>
    <lineage>
        <taxon>Eukaryota</taxon>
        <taxon>Metazoa</taxon>
        <taxon>Ecdysozoa</taxon>
        <taxon>Tardigrada</taxon>
        <taxon>Eutardigrada</taxon>
        <taxon>Parachela</taxon>
        <taxon>Hypsibioidea</taxon>
        <taxon>Ramazzottiidae</taxon>
        <taxon>Ramazzottius</taxon>
    </lineage>
</organism>
<sequence>MKVHQVFIPKGLTRKYQLLDAGVDAPFKALMKKAYHEWRKVRTDATSKRYLNKPSRQDFINFVSEAWSQNTPETIENALVGAQILPEPT</sequence>
<reference evidence="2 3" key="1">
    <citation type="journal article" date="2016" name="Nat. Commun.">
        <title>Extremotolerant tardigrade genome and improved radiotolerance of human cultured cells by tardigrade-unique protein.</title>
        <authorList>
            <person name="Hashimoto T."/>
            <person name="Horikawa D.D."/>
            <person name="Saito Y."/>
            <person name="Kuwahara H."/>
            <person name="Kozuka-Hata H."/>
            <person name="Shin-I T."/>
            <person name="Minakuchi Y."/>
            <person name="Ohishi K."/>
            <person name="Motoyama A."/>
            <person name="Aizu T."/>
            <person name="Enomoto A."/>
            <person name="Kondo K."/>
            <person name="Tanaka S."/>
            <person name="Hara Y."/>
            <person name="Koshikawa S."/>
            <person name="Sagara H."/>
            <person name="Miura T."/>
            <person name="Yokobori S."/>
            <person name="Miyagawa K."/>
            <person name="Suzuki Y."/>
            <person name="Kubo T."/>
            <person name="Oyama M."/>
            <person name="Kohara Y."/>
            <person name="Fujiyama A."/>
            <person name="Arakawa K."/>
            <person name="Katayama T."/>
            <person name="Toyoda A."/>
            <person name="Kunieda T."/>
        </authorList>
    </citation>
    <scope>NUCLEOTIDE SEQUENCE [LARGE SCALE GENOMIC DNA]</scope>
    <source>
        <strain evidence="2 3">YOKOZUNA-1</strain>
    </source>
</reference>
<name>A0A1D1V720_RAMVA</name>
<evidence type="ECO:0000313" key="2">
    <source>
        <dbReference type="EMBL" id="GAU95467.1"/>
    </source>
</evidence>
<dbReference type="Proteomes" id="UP000186922">
    <property type="component" value="Unassembled WGS sequence"/>
</dbReference>
<dbReference type="AlphaFoldDB" id="A0A1D1V720"/>
<protein>
    <recommendedName>
        <fullName evidence="1">DDE-1 domain-containing protein</fullName>
    </recommendedName>
</protein>
<keyword evidence="3" id="KW-1185">Reference proteome</keyword>
<evidence type="ECO:0000259" key="1">
    <source>
        <dbReference type="Pfam" id="PF03184"/>
    </source>
</evidence>
<evidence type="ECO:0000313" key="3">
    <source>
        <dbReference type="Proteomes" id="UP000186922"/>
    </source>
</evidence>
<proteinExistence type="predicted"/>
<feature type="domain" description="DDE-1" evidence="1">
    <location>
        <begin position="2"/>
        <end position="78"/>
    </location>
</feature>
<dbReference type="EMBL" id="BDGG01000003">
    <property type="protein sequence ID" value="GAU95467.1"/>
    <property type="molecule type" value="Genomic_DNA"/>
</dbReference>
<dbReference type="OrthoDB" id="10035668at2759"/>
<dbReference type="Pfam" id="PF03184">
    <property type="entry name" value="DDE_1"/>
    <property type="match status" value="1"/>
</dbReference>